<name>A0A2W1HV66_9PLEO</name>
<reference evidence="2" key="2">
    <citation type="submission" date="2021-05" db="EMBL/GenBank/DDBJ databases">
        <authorList>
            <person name="Moolhuijzen P.M."/>
            <person name="Moffat C.S."/>
        </authorList>
    </citation>
    <scope>NUCLEOTIDE SEQUENCE</scope>
    <source>
        <strain evidence="2">86-124</strain>
    </source>
</reference>
<sequence length="345" mass="39911">MADSDSWILSRDFIFAGIGFDKKRKGLKRMNEFDSNYWKHASEMASYAKQRTESGLQILANTCIADEICTLRKSPCEHNVATFLMEEDARVWEIKARIYKHRATDFEPAQNTPFAYPTLGINNTAIMAERRDPKLMSEFRGKITDHYNMQCPTSNNCIWDIVSNRYIGGCYLETTQLFSRKYNQTTMTAIFGPKASEDLFSALNGLLMGITCEDAFEGGILAIVPDIDDPTSKIEVVLWQSQSFREYKVRIFDNGQPDMYDIPFDIYCNGDEDIILSVELRDLNDWKLKFPTPSRPAERYLFFRYCCHILRRVWHITNYNTATPKAQLGTWLWGATGKYVPRDQM</sequence>
<accession>A0A2W1HV66</accession>
<dbReference type="Proteomes" id="UP000249757">
    <property type="component" value="Unassembled WGS sequence"/>
</dbReference>
<proteinExistence type="predicted"/>
<evidence type="ECO:0000313" key="3">
    <source>
        <dbReference type="Proteomes" id="UP000249757"/>
    </source>
</evidence>
<reference evidence="1" key="1">
    <citation type="journal article" date="2018" name="BMC Genomics">
        <title>Comparative genomics of the wheat fungal pathogen Pyrenophora tritici-repentis reveals chromosomal variations and genome plasticity.</title>
        <authorList>
            <person name="Moolhuijzen P."/>
            <person name="See P.T."/>
            <person name="Hane J.K."/>
            <person name="Shi G."/>
            <person name="Liu Z."/>
            <person name="Oliver R.P."/>
            <person name="Moffat C.S."/>
        </authorList>
    </citation>
    <scope>NUCLEOTIDE SEQUENCE [LARGE SCALE GENOMIC DNA]</scope>
    <source>
        <strain evidence="1">M4</strain>
    </source>
</reference>
<evidence type="ECO:0000313" key="1">
    <source>
        <dbReference type="EMBL" id="KAF7567130.1"/>
    </source>
</evidence>
<organism evidence="2 3">
    <name type="scientific">Pyrenophora tritici-repentis</name>
    <dbReference type="NCBI Taxonomy" id="45151"/>
    <lineage>
        <taxon>Eukaryota</taxon>
        <taxon>Fungi</taxon>
        <taxon>Dikarya</taxon>
        <taxon>Ascomycota</taxon>
        <taxon>Pezizomycotina</taxon>
        <taxon>Dothideomycetes</taxon>
        <taxon>Pleosporomycetidae</taxon>
        <taxon>Pleosporales</taxon>
        <taxon>Pleosporineae</taxon>
        <taxon>Pleosporaceae</taxon>
        <taxon>Pyrenophora</taxon>
    </lineage>
</organism>
<evidence type="ECO:0000313" key="2">
    <source>
        <dbReference type="EMBL" id="KAI1515642.1"/>
    </source>
</evidence>
<dbReference type="Proteomes" id="UP000245464">
    <property type="component" value="Chromosome 8"/>
</dbReference>
<dbReference type="AlphaFoldDB" id="A0A2W1HV66"/>
<reference evidence="2" key="3">
    <citation type="journal article" date="2022" name="bioRxiv">
        <title>A global pangenome for the wheat fungal pathogen Pyrenophora tritici-repentis and prediction of effector protein structural homology.</title>
        <authorList>
            <person name="Moolhuijzen P."/>
            <person name="See P.T."/>
            <person name="Shi G."/>
            <person name="Powell H.R."/>
            <person name="Cockram J."/>
            <person name="Jorgensen L.N."/>
            <person name="Benslimane H."/>
            <person name="Strelkov S.E."/>
            <person name="Turner J."/>
            <person name="Liu Z."/>
            <person name="Moffat C.S."/>
        </authorList>
    </citation>
    <scope>NUCLEOTIDE SEQUENCE</scope>
    <source>
        <strain evidence="2">86-124</strain>
    </source>
</reference>
<gene>
    <name evidence="2" type="ORF">Ptr86124_005643</name>
    <name evidence="1" type="ORF">PtrM4_137210</name>
</gene>
<reference evidence="3" key="4">
    <citation type="journal article" date="2022" name="Microb. Genom.">
        <title>A global pangenome for the wheat fungal pathogen Pyrenophora tritici-repentis and prediction of effector protein structural homology.</title>
        <authorList>
            <person name="Moolhuijzen P.M."/>
            <person name="See P.T."/>
            <person name="Shi G."/>
            <person name="Powell H.R."/>
            <person name="Cockram J."/>
            <person name="Jorgensen L.N."/>
            <person name="Benslimane H."/>
            <person name="Strelkov S.E."/>
            <person name="Turner J."/>
            <person name="Liu Z."/>
            <person name="Moffat C.S."/>
        </authorList>
    </citation>
    <scope>NUCLEOTIDE SEQUENCE [LARGE SCALE GENOMIC DNA]</scope>
</reference>
<dbReference type="EMBL" id="NRDI02000006">
    <property type="protein sequence ID" value="KAI1515642.1"/>
    <property type="molecule type" value="Genomic_DNA"/>
</dbReference>
<comment type="caution">
    <text evidence="2">The sequence shown here is derived from an EMBL/GenBank/DDBJ whole genome shotgun (WGS) entry which is preliminary data.</text>
</comment>
<keyword evidence="3" id="KW-1185">Reference proteome</keyword>
<dbReference type="EMBL" id="NQIK02000008">
    <property type="protein sequence ID" value="KAF7567130.1"/>
    <property type="molecule type" value="Genomic_DNA"/>
</dbReference>
<protein>
    <submittedName>
        <fullName evidence="2">Uncharacterized protein</fullName>
    </submittedName>
</protein>